<sequence>MGRRKRASSDDYDDSVERSFFGMDERKRNTDNLDDEHEQPSKSKEEIERQRAKKRAKKQRQKEKKEALKKEAEEKEKAKLAEEKKKEEQKQAKKKRKEVEKKEPPLGKFIKTHKGVKYCDIEIGTGPVIQDRKKVHVKYTLRAGDKRGKIIDSSGNFGFRCGKGEVISGWEIGLLRMKVGGTRHIIVPPKAGYGNNKDIGAGVGGLLYFEVTLLHVAP</sequence>
<dbReference type="InterPro" id="IPR046357">
    <property type="entry name" value="PPIase_dom_sf"/>
</dbReference>
<evidence type="ECO:0000256" key="5">
    <source>
        <dbReference type="PROSITE-ProRule" id="PRU00277"/>
    </source>
</evidence>
<dbReference type="EMBL" id="BLLK01000047">
    <property type="protein sequence ID" value="GFH53616.1"/>
    <property type="molecule type" value="Genomic_DNA"/>
</dbReference>
<keyword evidence="9" id="KW-1185">Reference proteome</keyword>
<evidence type="ECO:0000256" key="1">
    <source>
        <dbReference type="ARBA" id="ARBA00000971"/>
    </source>
</evidence>
<name>A0AAD3CYQ8_9STRA</name>
<feature type="domain" description="PPIase FKBP-type" evidence="7">
    <location>
        <begin position="132"/>
        <end position="217"/>
    </location>
</feature>
<protein>
    <recommendedName>
        <fullName evidence="2 5">peptidylprolyl isomerase</fullName>
        <ecNumber evidence="2 5">5.2.1.8</ecNumber>
    </recommendedName>
</protein>
<organism evidence="8 9">
    <name type="scientific">Chaetoceros tenuissimus</name>
    <dbReference type="NCBI Taxonomy" id="426638"/>
    <lineage>
        <taxon>Eukaryota</taxon>
        <taxon>Sar</taxon>
        <taxon>Stramenopiles</taxon>
        <taxon>Ochrophyta</taxon>
        <taxon>Bacillariophyta</taxon>
        <taxon>Coscinodiscophyceae</taxon>
        <taxon>Chaetocerotophycidae</taxon>
        <taxon>Chaetocerotales</taxon>
        <taxon>Chaetocerotaceae</taxon>
        <taxon>Chaetoceros</taxon>
    </lineage>
</organism>
<dbReference type="AlphaFoldDB" id="A0AAD3CYQ8"/>
<evidence type="ECO:0000256" key="2">
    <source>
        <dbReference type="ARBA" id="ARBA00013194"/>
    </source>
</evidence>
<evidence type="ECO:0000313" key="8">
    <source>
        <dbReference type="EMBL" id="GFH53616.1"/>
    </source>
</evidence>
<dbReference type="InterPro" id="IPR001179">
    <property type="entry name" value="PPIase_FKBP_dom"/>
</dbReference>
<dbReference type="PANTHER" id="PTHR43811">
    <property type="entry name" value="FKBP-TYPE PEPTIDYL-PROLYL CIS-TRANS ISOMERASE FKPA"/>
    <property type="match status" value="1"/>
</dbReference>
<evidence type="ECO:0000256" key="6">
    <source>
        <dbReference type="SAM" id="MobiDB-lite"/>
    </source>
</evidence>
<dbReference type="EC" id="5.2.1.8" evidence="2 5"/>
<feature type="compositionally biased region" description="Basic and acidic residues" evidence="6">
    <location>
        <begin position="63"/>
        <end position="105"/>
    </location>
</feature>
<dbReference type="PROSITE" id="PS50059">
    <property type="entry name" value="FKBP_PPIASE"/>
    <property type="match status" value="1"/>
</dbReference>
<dbReference type="Proteomes" id="UP001054902">
    <property type="component" value="Unassembled WGS sequence"/>
</dbReference>
<feature type="compositionally biased region" description="Basic and acidic residues" evidence="6">
    <location>
        <begin position="38"/>
        <end position="50"/>
    </location>
</feature>
<dbReference type="SUPFAM" id="SSF54534">
    <property type="entry name" value="FKBP-like"/>
    <property type="match status" value="1"/>
</dbReference>
<evidence type="ECO:0000256" key="4">
    <source>
        <dbReference type="ARBA" id="ARBA00023235"/>
    </source>
</evidence>
<comment type="caution">
    <text evidence="8">The sequence shown here is derived from an EMBL/GenBank/DDBJ whole genome shotgun (WGS) entry which is preliminary data.</text>
</comment>
<feature type="compositionally biased region" description="Basic residues" evidence="6">
    <location>
        <begin position="51"/>
        <end position="62"/>
    </location>
</feature>
<accession>A0AAD3CYQ8</accession>
<keyword evidence="4 5" id="KW-0413">Isomerase</keyword>
<feature type="region of interest" description="Disordered" evidence="6">
    <location>
        <begin position="1"/>
        <end position="106"/>
    </location>
</feature>
<dbReference type="Gene3D" id="3.10.50.40">
    <property type="match status" value="1"/>
</dbReference>
<dbReference type="GO" id="GO:0003755">
    <property type="term" value="F:peptidyl-prolyl cis-trans isomerase activity"/>
    <property type="evidence" value="ECO:0007669"/>
    <property type="project" value="UniProtKB-KW"/>
</dbReference>
<dbReference type="PANTHER" id="PTHR43811:SF19">
    <property type="entry name" value="39 KDA FK506-BINDING NUCLEAR PROTEIN"/>
    <property type="match status" value="1"/>
</dbReference>
<dbReference type="Pfam" id="PF00254">
    <property type="entry name" value="FKBP_C"/>
    <property type="match status" value="1"/>
</dbReference>
<comment type="catalytic activity">
    <reaction evidence="1 5">
        <text>[protein]-peptidylproline (omega=180) = [protein]-peptidylproline (omega=0)</text>
        <dbReference type="Rhea" id="RHEA:16237"/>
        <dbReference type="Rhea" id="RHEA-COMP:10747"/>
        <dbReference type="Rhea" id="RHEA-COMP:10748"/>
        <dbReference type="ChEBI" id="CHEBI:83833"/>
        <dbReference type="ChEBI" id="CHEBI:83834"/>
        <dbReference type="EC" id="5.2.1.8"/>
    </reaction>
</comment>
<evidence type="ECO:0000259" key="7">
    <source>
        <dbReference type="PROSITE" id="PS50059"/>
    </source>
</evidence>
<proteinExistence type="predicted"/>
<evidence type="ECO:0000256" key="3">
    <source>
        <dbReference type="ARBA" id="ARBA00023110"/>
    </source>
</evidence>
<evidence type="ECO:0000313" key="9">
    <source>
        <dbReference type="Proteomes" id="UP001054902"/>
    </source>
</evidence>
<keyword evidence="3 5" id="KW-0697">Rotamase</keyword>
<gene>
    <name evidence="8" type="ORF">CTEN210_10092</name>
</gene>
<reference evidence="8 9" key="1">
    <citation type="journal article" date="2021" name="Sci. Rep.">
        <title>The genome of the diatom Chaetoceros tenuissimus carries an ancient integrated fragment of an extant virus.</title>
        <authorList>
            <person name="Hongo Y."/>
            <person name="Kimura K."/>
            <person name="Takaki Y."/>
            <person name="Yoshida Y."/>
            <person name="Baba S."/>
            <person name="Kobayashi G."/>
            <person name="Nagasaki K."/>
            <person name="Hano T."/>
            <person name="Tomaru Y."/>
        </authorList>
    </citation>
    <scope>NUCLEOTIDE SEQUENCE [LARGE SCALE GENOMIC DNA]</scope>
    <source>
        <strain evidence="8 9">NIES-3715</strain>
    </source>
</reference>